<dbReference type="OrthoDB" id="9802248at2"/>
<evidence type="ECO:0000256" key="4">
    <source>
        <dbReference type="ARBA" id="ARBA00022833"/>
    </source>
</evidence>
<dbReference type="RefSeq" id="WP_066714335.1">
    <property type="nucleotide sequence ID" value="NZ_JARFNM010000001.1"/>
</dbReference>
<dbReference type="EMBL" id="LSCV01000031">
    <property type="protein sequence ID" value="KXB40150.1"/>
    <property type="molecule type" value="Genomic_DNA"/>
</dbReference>
<dbReference type="InterPro" id="IPR001279">
    <property type="entry name" value="Metallo-B-lactamas"/>
</dbReference>
<dbReference type="CDD" id="cd06262">
    <property type="entry name" value="metallo-hydrolase-like_MBL-fold"/>
    <property type="match status" value="1"/>
</dbReference>
<name>A0A133YAC5_9FIRM</name>
<dbReference type="SMART" id="SM00849">
    <property type="entry name" value="Lactamase_B"/>
    <property type="match status" value="1"/>
</dbReference>
<evidence type="ECO:0000256" key="1">
    <source>
        <dbReference type="ARBA" id="ARBA00001947"/>
    </source>
</evidence>
<organism evidence="6 7">
    <name type="scientific">Amygdalobacter nucleatus</name>
    <dbReference type="NCBI Taxonomy" id="3029274"/>
    <lineage>
        <taxon>Bacteria</taxon>
        <taxon>Bacillati</taxon>
        <taxon>Bacillota</taxon>
        <taxon>Clostridia</taxon>
        <taxon>Eubacteriales</taxon>
        <taxon>Oscillospiraceae</taxon>
        <taxon>Amygdalobacter</taxon>
    </lineage>
</organism>
<proteinExistence type="predicted"/>
<dbReference type="Gene3D" id="3.60.15.10">
    <property type="entry name" value="Ribonuclease Z/Hydroxyacylglutathione hydrolase-like"/>
    <property type="match status" value="1"/>
</dbReference>
<dbReference type="InterPro" id="IPR051453">
    <property type="entry name" value="MBL_Glyoxalase_II"/>
</dbReference>
<keyword evidence="3" id="KW-0378">Hydrolase</keyword>
<dbReference type="Pfam" id="PF00753">
    <property type="entry name" value="Lactamase_B"/>
    <property type="match status" value="1"/>
</dbReference>
<comment type="cofactor">
    <cofactor evidence="1">
        <name>Zn(2+)</name>
        <dbReference type="ChEBI" id="CHEBI:29105"/>
    </cofactor>
</comment>
<dbReference type="PANTHER" id="PTHR46233:SF3">
    <property type="entry name" value="HYDROXYACYLGLUTATHIONE HYDROLASE GLOC"/>
    <property type="match status" value="1"/>
</dbReference>
<keyword evidence="4" id="KW-0862">Zinc</keyword>
<evidence type="ECO:0000256" key="3">
    <source>
        <dbReference type="ARBA" id="ARBA00022801"/>
    </source>
</evidence>
<dbReference type="SUPFAM" id="SSF56281">
    <property type="entry name" value="Metallo-hydrolase/oxidoreductase"/>
    <property type="match status" value="1"/>
</dbReference>
<evidence type="ECO:0000259" key="5">
    <source>
        <dbReference type="SMART" id="SM00849"/>
    </source>
</evidence>
<dbReference type="GO" id="GO:0016787">
    <property type="term" value="F:hydrolase activity"/>
    <property type="evidence" value="ECO:0007669"/>
    <property type="project" value="UniProtKB-KW"/>
</dbReference>
<protein>
    <submittedName>
        <fullName evidence="6">Metallo-beta-lactamase domain protein</fullName>
    </submittedName>
</protein>
<accession>A0A133YAC5</accession>
<evidence type="ECO:0000256" key="2">
    <source>
        <dbReference type="ARBA" id="ARBA00022723"/>
    </source>
</evidence>
<evidence type="ECO:0000313" key="6">
    <source>
        <dbReference type="EMBL" id="KXB40150.1"/>
    </source>
</evidence>
<reference evidence="7" key="1">
    <citation type="submission" date="2016-01" db="EMBL/GenBank/DDBJ databases">
        <authorList>
            <person name="Mitreva M."/>
            <person name="Pepin K.H."/>
            <person name="Mihindukulasuriya K.A."/>
            <person name="Fulton R."/>
            <person name="Fronick C."/>
            <person name="O'Laughlin M."/>
            <person name="Miner T."/>
            <person name="Herter B."/>
            <person name="Rosa B.A."/>
            <person name="Cordes M."/>
            <person name="Tomlinson C."/>
            <person name="Wollam A."/>
            <person name="Palsikar V.B."/>
            <person name="Mardis E.R."/>
            <person name="Wilson R.K."/>
        </authorList>
    </citation>
    <scope>NUCLEOTIDE SEQUENCE [LARGE SCALE GENOMIC DNA]</scope>
    <source>
        <strain evidence="7">KA00274</strain>
    </source>
</reference>
<keyword evidence="7" id="KW-1185">Reference proteome</keyword>
<gene>
    <name evidence="6" type="ORF">HMPREF1872_00960</name>
</gene>
<comment type="caution">
    <text evidence="6">The sequence shown here is derived from an EMBL/GenBank/DDBJ whole genome shotgun (WGS) entry which is preliminary data.</text>
</comment>
<dbReference type="PANTHER" id="PTHR46233">
    <property type="entry name" value="HYDROXYACYLGLUTATHIONE HYDROLASE GLOC"/>
    <property type="match status" value="1"/>
</dbReference>
<feature type="domain" description="Metallo-beta-lactamase" evidence="5">
    <location>
        <begin position="25"/>
        <end position="209"/>
    </location>
</feature>
<keyword evidence="2" id="KW-0479">Metal-binding</keyword>
<dbReference type="InterPro" id="IPR036866">
    <property type="entry name" value="RibonucZ/Hydroxyglut_hydro"/>
</dbReference>
<dbReference type="AlphaFoldDB" id="A0A133YAC5"/>
<evidence type="ECO:0000313" key="7">
    <source>
        <dbReference type="Proteomes" id="UP000070080"/>
    </source>
</evidence>
<dbReference type="Proteomes" id="UP000070080">
    <property type="component" value="Unassembled WGS sequence"/>
</dbReference>
<dbReference type="STRING" id="1497955.HMPREF1872_00960"/>
<dbReference type="GO" id="GO:0046872">
    <property type="term" value="F:metal ion binding"/>
    <property type="evidence" value="ECO:0007669"/>
    <property type="project" value="UniProtKB-KW"/>
</dbReference>
<sequence length="231" mass="25543">MYQLCKLAVSTPLLQVYEQKGKDSSCNSYLIDLSDAAYVIDPAWAPTIWENLADKVRLLFATHGHYDHIKECDNWRSAFPSVKLCVEKDEAEHMQHADTNVSWLFGDEVNFNAPDRLLSPNEVIQLAPEVELKLLHTPGHTPGSACYLLSTKTEGALCLFTGDTLFAGSIGRVDFPGGNAAMMKSTMDYMCSLAAEEHLPQNLPVFPGHGVSTTLELECENNLFLTGILHI</sequence>